<dbReference type="CDD" id="cd00093">
    <property type="entry name" value="HTH_XRE"/>
    <property type="match status" value="1"/>
</dbReference>
<evidence type="ECO:0000259" key="1">
    <source>
        <dbReference type="PROSITE" id="PS50943"/>
    </source>
</evidence>
<sequence length="232" mass="26552">MIQELTDCGPSRTYPVYYLEDAMNNLGDCFDYAVNDYGAEGSEVAELFCLSGVAREFERGNAWVVSGKSGVELFALIAERSGYQAGSMPDRSYRFEKTPECWTGWILAYLQWRLGEPFENLLHVVPFDVLCDLYYPWHEASGERVARLVCDMAKKIPRQTKLALARKRIKKTQQDLAYESGVSLRSIQMYEQRQRNINEASVTTVRDMAKVLHCNIEDLLEPVFEYKEISAA</sequence>
<dbReference type="Pfam" id="PF01381">
    <property type="entry name" value="HTH_3"/>
    <property type="match status" value="1"/>
</dbReference>
<gene>
    <name evidence="2" type="ORF">LMKDKBCB_01555</name>
</gene>
<reference evidence="2 3" key="1">
    <citation type="submission" date="2019-10" db="EMBL/GenBank/DDBJ databases">
        <authorList>
            <person name="Wolf R A."/>
        </authorList>
    </citation>
    <scope>NUCLEOTIDE SEQUENCE [LARGE SCALE GENOMIC DNA]</scope>
    <source>
        <strain evidence="2">Collinsella_aerofaciens_AK_138A</strain>
    </source>
</reference>
<dbReference type="InterPro" id="IPR010982">
    <property type="entry name" value="Lambda_DNA-bd_dom_sf"/>
</dbReference>
<dbReference type="EMBL" id="CABWIH010000032">
    <property type="protein sequence ID" value="VWL93565.1"/>
    <property type="molecule type" value="Genomic_DNA"/>
</dbReference>
<dbReference type="SUPFAM" id="SSF47413">
    <property type="entry name" value="lambda repressor-like DNA-binding domains"/>
    <property type="match status" value="1"/>
</dbReference>
<protein>
    <recommendedName>
        <fullName evidence="1">HTH cro/C1-type domain-containing protein</fullName>
    </recommendedName>
</protein>
<feature type="domain" description="HTH cro/C1-type" evidence="1">
    <location>
        <begin position="162"/>
        <end position="219"/>
    </location>
</feature>
<dbReference type="Proteomes" id="UP000330807">
    <property type="component" value="Unassembled WGS sequence"/>
</dbReference>
<dbReference type="AlphaFoldDB" id="A0A5K1IXG3"/>
<dbReference type="SMART" id="SM00530">
    <property type="entry name" value="HTH_XRE"/>
    <property type="match status" value="1"/>
</dbReference>
<organism evidence="2 3">
    <name type="scientific">Collinsella aerofaciens</name>
    <dbReference type="NCBI Taxonomy" id="74426"/>
    <lineage>
        <taxon>Bacteria</taxon>
        <taxon>Bacillati</taxon>
        <taxon>Actinomycetota</taxon>
        <taxon>Coriobacteriia</taxon>
        <taxon>Coriobacteriales</taxon>
        <taxon>Coriobacteriaceae</taxon>
        <taxon>Collinsella</taxon>
    </lineage>
</organism>
<evidence type="ECO:0000313" key="3">
    <source>
        <dbReference type="Proteomes" id="UP000330807"/>
    </source>
</evidence>
<evidence type="ECO:0000313" key="2">
    <source>
        <dbReference type="EMBL" id="VWL93565.1"/>
    </source>
</evidence>
<dbReference type="InterPro" id="IPR001387">
    <property type="entry name" value="Cro/C1-type_HTH"/>
</dbReference>
<dbReference type="Gene3D" id="1.10.260.40">
    <property type="entry name" value="lambda repressor-like DNA-binding domains"/>
    <property type="match status" value="1"/>
</dbReference>
<dbReference type="PROSITE" id="PS50943">
    <property type="entry name" value="HTH_CROC1"/>
    <property type="match status" value="1"/>
</dbReference>
<proteinExistence type="predicted"/>
<accession>A0A5K1IXG3</accession>
<dbReference type="GO" id="GO:0003677">
    <property type="term" value="F:DNA binding"/>
    <property type="evidence" value="ECO:0007669"/>
    <property type="project" value="InterPro"/>
</dbReference>
<name>A0A5K1IXG3_9ACTN</name>